<name>A0A379JHU9_9NOCA</name>
<accession>A0A379JHU9</accession>
<dbReference type="EMBL" id="CP041695">
    <property type="protein sequence ID" value="QDP78617.1"/>
    <property type="molecule type" value="Genomic_DNA"/>
</dbReference>
<evidence type="ECO:0000256" key="1">
    <source>
        <dbReference type="SAM" id="Phobius"/>
    </source>
</evidence>
<dbReference type="KEGG" id="nod:FOH10_07545"/>
<sequence length="144" mass="15572">MTATETTRRPSTAARRAGYVVAALCNAVLLYAIHAWPGWDALPFLTEDTPRVLWLVTASLIAGLITSVVYLPADPPWLKSLGDLVTTGIGLAATIRVWQVFPFDFGSATFDWALVFRILLAIAIAGAVVGMIVQLFTFLRAVIP</sequence>
<feature type="transmembrane region" description="Helical" evidence="1">
    <location>
        <begin position="51"/>
        <end position="72"/>
    </location>
</feature>
<dbReference type="Proteomes" id="UP000317039">
    <property type="component" value="Chromosome"/>
</dbReference>
<evidence type="ECO:0000313" key="4">
    <source>
        <dbReference type="Proteomes" id="UP000255467"/>
    </source>
</evidence>
<dbReference type="RefSeq" id="WP_039812004.1">
    <property type="nucleotide sequence ID" value="NZ_CP041695.1"/>
</dbReference>
<dbReference type="GeneID" id="80332247"/>
<feature type="transmembrane region" description="Helical" evidence="1">
    <location>
        <begin position="113"/>
        <end position="139"/>
    </location>
</feature>
<reference evidence="3 4" key="1">
    <citation type="submission" date="2018-06" db="EMBL/GenBank/DDBJ databases">
        <authorList>
            <consortium name="Pathogen Informatics"/>
            <person name="Doyle S."/>
        </authorList>
    </citation>
    <scope>NUCLEOTIDE SEQUENCE [LARGE SCALE GENOMIC DNA]</scope>
    <source>
        <strain evidence="3 4">NCTC1934</strain>
    </source>
</reference>
<keyword evidence="1" id="KW-0812">Transmembrane</keyword>
<evidence type="ECO:0000313" key="3">
    <source>
        <dbReference type="EMBL" id="SUD47936.1"/>
    </source>
</evidence>
<gene>
    <name evidence="2" type="ORF">FOH10_07545</name>
    <name evidence="3" type="ORF">NCTC1934_05262</name>
</gene>
<keyword evidence="1" id="KW-1133">Transmembrane helix</keyword>
<reference evidence="2 5" key="2">
    <citation type="submission" date="2019-07" db="EMBL/GenBank/DDBJ databases">
        <title>Complete Genome Sequence and Methylome Analysis of Nocardia otitidis-caviarum NEB252.</title>
        <authorList>
            <person name="Fomenkov A."/>
            <person name="Anton B.P."/>
            <person name="Vincze T."/>
            <person name="Roberts R.J."/>
        </authorList>
    </citation>
    <scope>NUCLEOTIDE SEQUENCE [LARGE SCALE GENOMIC DNA]</scope>
    <source>
        <strain evidence="2 5">NEB252</strain>
    </source>
</reference>
<evidence type="ECO:0000313" key="5">
    <source>
        <dbReference type="Proteomes" id="UP000317039"/>
    </source>
</evidence>
<organism evidence="3 4">
    <name type="scientific">Nocardia otitidiscaviarum</name>
    <dbReference type="NCBI Taxonomy" id="1823"/>
    <lineage>
        <taxon>Bacteria</taxon>
        <taxon>Bacillati</taxon>
        <taxon>Actinomycetota</taxon>
        <taxon>Actinomycetes</taxon>
        <taxon>Mycobacteriales</taxon>
        <taxon>Nocardiaceae</taxon>
        <taxon>Nocardia</taxon>
    </lineage>
</organism>
<dbReference type="Proteomes" id="UP000255467">
    <property type="component" value="Unassembled WGS sequence"/>
</dbReference>
<keyword evidence="4" id="KW-1185">Reference proteome</keyword>
<proteinExistence type="predicted"/>
<protein>
    <submittedName>
        <fullName evidence="3">Uncharacterized protein</fullName>
    </submittedName>
</protein>
<evidence type="ECO:0000313" key="2">
    <source>
        <dbReference type="EMBL" id="QDP78617.1"/>
    </source>
</evidence>
<dbReference type="OrthoDB" id="3789019at2"/>
<keyword evidence="1" id="KW-0472">Membrane</keyword>
<dbReference type="EMBL" id="UGRY01000004">
    <property type="protein sequence ID" value="SUD47936.1"/>
    <property type="molecule type" value="Genomic_DNA"/>
</dbReference>
<feature type="transmembrane region" description="Helical" evidence="1">
    <location>
        <begin position="84"/>
        <end position="101"/>
    </location>
</feature>
<feature type="transmembrane region" description="Helical" evidence="1">
    <location>
        <begin position="17"/>
        <end position="39"/>
    </location>
</feature>
<dbReference type="AlphaFoldDB" id="A0A379JHU9"/>